<dbReference type="InterPro" id="IPR053006">
    <property type="entry name" value="Meiosis_regulatory"/>
</dbReference>
<feature type="compositionally biased region" description="Low complexity" evidence="1">
    <location>
        <begin position="35"/>
        <end position="51"/>
    </location>
</feature>
<accession>A0A0F8WY56</accession>
<feature type="region of interest" description="Disordered" evidence="1">
    <location>
        <begin position="307"/>
        <end position="334"/>
    </location>
</feature>
<dbReference type="AlphaFoldDB" id="A0A0F8WY56"/>
<dbReference type="OrthoDB" id="2417614at2759"/>
<feature type="compositionally biased region" description="Pro residues" evidence="1">
    <location>
        <begin position="148"/>
        <end position="157"/>
    </location>
</feature>
<sequence length="462" mass="50930">MPHIANTPESIVSRSDSRNPATTCTGVTANGLPCRRALPSPDSSPAATPPRRGGRQNADPASFYCWQHKDQAPSVPLRTSWRAEAVHPQPRTSIDTLMDRLGVLEINDVQDPEKRKHPNRPAQSPPKRKAKRTIFCCFETIDEDEPVPPKPVHPSPEPQLGHESYSNQPNKHKHNQNQNQNHSHRPAHPQPVPQVSSPISGRPQPPPRATPAPGPSSSFSQTKSLLSWIPSALPPQTTSRLLTELAKPISSADEPGYIYIFWVTPSTSATSRPPSREIASSLLPVASAGADAETPEQTRRVTDAIRTARELNTRSSNPRSGSSPGTVRLKIGRASNVQRRLNEWTRQCSNHLTLIRYYPYAPSSASPSAHQSPSGKGKKGSGIGGGGGDEIVLEPGRKVPHVHRVERLIHIELGDMRLRDLGQCQECGKEHREWFEVAAERAALKRVDECIRRWVKWAESQK</sequence>
<gene>
    <name evidence="3" type="ORF">ARAM_000610</name>
</gene>
<dbReference type="EMBL" id="JZBS01001485">
    <property type="protein sequence ID" value="KKK22470.1"/>
    <property type="molecule type" value="Genomic_DNA"/>
</dbReference>
<feature type="compositionally biased region" description="Low complexity" evidence="1">
    <location>
        <begin position="313"/>
        <end position="326"/>
    </location>
</feature>
<dbReference type="Proteomes" id="UP000034291">
    <property type="component" value="Unassembled WGS sequence"/>
</dbReference>
<dbReference type="PANTHER" id="PTHR28094:SF2">
    <property type="entry name" value="BACTERIOPHAGE T5 ORF172 DNA-BINDING DOMAIN-CONTAINING PROTEIN"/>
    <property type="match status" value="1"/>
</dbReference>
<dbReference type="PANTHER" id="PTHR28094">
    <property type="entry name" value="MEIOTICALLY UP-REGULATED GENE 113 PROTEIN"/>
    <property type="match status" value="1"/>
</dbReference>
<proteinExistence type="predicted"/>
<keyword evidence="4" id="KW-1185">Reference proteome</keyword>
<name>A0A0F8WY56_9EURO</name>
<dbReference type="STRING" id="308745.A0A0F8WY56"/>
<evidence type="ECO:0000313" key="3">
    <source>
        <dbReference type="EMBL" id="KKK22470.1"/>
    </source>
</evidence>
<feature type="compositionally biased region" description="Polar residues" evidence="1">
    <location>
        <begin position="7"/>
        <end position="28"/>
    </location>
</feature>
<feature type="region of interest" description="Disordered" evidence="1">
    <location>
        <begin position="363"/>
        <end position="394"/>
    </location>
</feature>
<feature type="domain" description="Bacteriophage T5 Orf172 DNA-binding" evidence="2">
    <location>
        <begin position="323"/>
        <end position="447"/>
    </location>
</feature>
<dbReference type="InterPro" id="IPR018306">
    <property type="entry name" value="Phage_T5_Orf172_DNA-bd"/>
</dbReference>
<feature type="region of interest" description="Disordered" evidence="1">
    <location>
        <begin position="1"/>
        <end position="60"/>
    </location>
</feature>
<feature type="compositionally biased region" description="Low complexity" evidence="1">
    <location>
        <begin position="363"/>
        <end position="375"/>
    </location>
</feature>
<evidence type="ECO:0000256" key="1">
    <source>
        <dbReference type="SAM" id="MobiDB-lite"/>
    </source>
</evidence>
<dbReference type="Pfam" id="PF10544">
    <property type="entry name" value="T5orf172"/>
    <property type="match status" value="1"/>
</dbReference>
<evidence type="ECO:0000313" key="4">
    <source>
        <dbReference type="Proteomes" id="UP000034291"/>
    </source>
</evidence>
<dbReference type="SMART" id="SM00974">
    <property type="entry name" value="T5orf172"/>
    <property type="match status" value="1"/>
</dbReference>
<protein>
    <recommendedName>
        <fullName evidence="2">Bacteriophage T5 Orf172 DNA-binding domain-containing protein</fullName>
    </recommendedName>
</protein>
<comment type="caution">
    <text evidence="3">The sequence shown here is derived from an EMBL/GenBank/DDBJ whole genome shotgun (WGS) entry which is preliminary data.</text>
</comment>
<feature type="compositionally biased region" description="Pro residues" evidence="1">
    <location>
        <begin position="203"/>
        <end position="214"/>
    </location>
</feature>
<organism evidence="3 4">
    <name type="scientific">Aspergillus rambellii</name>
    <dbReference type="NCBI Taxonomy" id="308745"/>
    <lineage>
        <taxon>Eukaryota</taxon>
        <taxon>Fungi</taxon>
        <taxon>Dikarya</taxon>
        <taxon>Ascomycota</taxon>
        <taxon>Pezizomycotina</taxon>
        <taxon>Eurotiomycetes</taxon>
        <taxon>Eurotiomycetidae</taxon>
        <taxon>Eurotiales</taxon>
        <taxon>Aspergillaceae</taxon>
        <taxon>Aspergillus</taxon>
        <taxon>Aspergillus subgen. Nidulantes</taxon>
    </lineage>
</organism>
<feature type="region of interest" description="Disordered" evidence="1">
    <location>
        <begin position="106"/>
        <end position="222"/>
    </location>
</feature>
<reference evidence="3 4" key="1">
    <citation type="submission" date="2015-02" db="EMBL/GenBank/DDBJ databases">
        <title>Draft Genome Sequences of Two Closely-Related Aflatoxigenic Aspergillus Species Obtained from the Cote d'Ivoire.</title>
        <authorList>
            <person name="Moore G.G."/>
            <person name="Beltz S.B."/>
            <person name="Mack B.M."/>
        </authorList>
    </citation>
    <scope>NUCLEOTIDE SEQUENCE [LARGE SCALE GENOMIC DNA]</scope>
    <source>
        <strain evidence="3 4">SRRC1468</strain>
    </source>
</reference>
<feature type="compositionally biased region" description="Gly residues" evidence="1">
    <location>
        <begin position="380"/>
        <end position="389"/>
    </location>
</feature>
<feature type="compositionally biased region" description="Low complexity" evidence="1">
    <location>
        <begin position="193"/>
        <end position="202"/>
    </location>
</feature>
<evidence type="ECO:0000259" key="2">
    <source>
        <dbReference type="SMART" id="SM00974"/>
    </source>
</evidence>